<name>A0A151MVI8_ALLMI</name>
<proteinExistence type="predicted"/>
<sequence>MGMGSRIRSRLVMVWFAFRWILSVTFSQVFSFRMQFLIIPCPAPSQLELAGADKLQCSCPPCILFPSSFHFFVCRDPKVTTRRTPVGQEKNLLVGRS</sequence>
<reference evidence="1 2" key="1">
    <citation type="journal article" date="2012" name="Genome Biol.">
        <title>Sequencing three crocodilian genomes to illuminate the evolution of archosaurs and amniotes.</title>
        <authorList>
            <person name="St John J.A."/>
            <person name="Braun E.L."/>
            <person name="Isberg S.R."/>
            <person name="Miles L.G."/>
            <person name="Chong A.Y."/>
            <person name="Gongora J."/>
            <person name="Dalzell P."/>
            <person name="Moran C."/>
            <person name="Bed'hom B."/>
            <person name="Abzhanov A."/>
            <person name="Burgess S.C."/>
            <person name="Cooksey A.M."/>
            <person name="Castoe T.A."/>
            <person name="Crawford N.G."/>
            <person name="Densmore L.D."/>
            <person name="Drew J.C."/>
            <person name="Edwards S.V."/>
            <person name="Faircloth B.C."/>
            <person name="Fujita M.K."/>
            <person name="Greenwold M.J."/>
            <person name="Hoffmann F.G."/>
            <person name="Howard J.M."/>
            <person name="Iguchi T."/>
            <person name="Janes D.E."/>
            <person name="Khan S.Y."/>
            <person name="Kohno S."/>
            <person name="de Koning A.J."/>
            <person name="Lance S.L."/>
            <person name="McCarthy F.M."/>
            <person name="McCormack J.E."/>
            <person name="Merchant M.E."/>
            <person name="Peterson D.G."/>
            <person name="Pollock D.D."/>
            <person name="Pourmand N."/>
            <person name="Raney B.J."/>
            <person name="Roessler K.A."/>
            <person name="Sanford J.R."/>
            <person name="Sawyer R.H."/>
            <person name="Schmidt C.J."/>
            <person name="Triplett E.W."/>
            <person name="Tuberville T.D."/>
            <person name="Venegas-Anaya M."/>
            <person name="Howard J.T."/>
            <person name="Jarvis E.D."/>
            <person name="Guillette L.J.Jr."/>
            <person name="Glenn T.C."/>
            <person name="Green R.E."/>
            <person name="Ray D.A."/>
        </authorList>
    </citation>
    <scope>NUCLEOTIDE SEQUENCE [LARGE SCALE GENOMIC DNA]</scope>
    <source>
        <strain evidence="1">KSC_2009_1</strain>
    </source>
</reference>
<accession>A0A151MVI8</accession>
<gene>
    <name evidence="1" type="ORF">Y1Q_0005338</name>
</gene>
<dbReference type="EMBL" id="AKHW03004889">
    <property type="protein sequence ID" value="KYO28540.1"/>
    <property type="molecule type" value="Genomic_DNA"/>
</dbReference>
<protein>
    <submittedName>
        <fullName evidence="1">Uncharacterized protein</fullName>
    </submittedName>
</protein>
<comment type="caution">
    <text evidence="1">The sequence shown here is derived from an EMBL/GenBank/DDBJ whole genome shotgun (WGS) entry which is preliminary data.</text>
</comment>
<evidence type="ECO:0000313" key="2">
    <source>
        <dbReference type="Proteomes" id="UP000050525"/>
    </source>
</evidence>
<organism evidence="1 2">
    <name type="scientific">Alligator mississippiensis</name>
    <name type="common">American alligator</name>
    <dbReference type="NCBI Taxonomy" id="8496"/>
    <lineage>
        <taxon>Eukaryota</taxon>
        <taxon>Metazoa</taxon>
        <taxon>Chordata</taxon>
        <taxon>Craniata</taxon>
        <taxon>Vertebrata</taxon>
        <taxon>Euteleostomi</taxon>
        <taxon>Archelosauria</taxon>
        <taxon>Archosauria</taxon>
        <taxon>Crocodylia</taxon>
        <taxon>Alligatoridae</taxon>
        <taxon>Alligatorinae</taxon>
        <taxon>Alligator</taxon>
    </lineage>
</organism>
<dbReference type="Proteomes" id="UP000050525">
    <property type="component" value="Unassembled WGS sequence"/>
</dbReference>
<dbReference type="AlphaFoldDB" id="A0A151MVI8"/>
<evidence type="ECO:0000313" key="1">
    <source>
        <dbReference type="EMBL" id="KYO28540.1"/>
    </source>
</evidence>
<keyword evidence="2" id="KW-1185">Reference proteome</keyword>